<accession>A0A6B2NJR4</accession>
<dbReference type="NCBIfam" id="TIGR00473">
    <property type="entry name" value="pssA"/>
    <property type="match status" value="1"/>
</dbReference>
<dbReference type="AlphaFoldDB" id="A0A6B2NJR4"/>
<keyword evidence="11 16" id="KW-0472">Membrane</keyword>
<comment type="subcellular location">
    <subcellularLocation>
        <location evidence="2">Endomembrane system</location>
        <topology evidence="2">Multi-pass membrane protein</topology>
    </subcellularLocation>
</comment>
<reference evidence="17" key="1">
    <citation type="submission" date="2020-02" db="EMBL/GenBank/DDBJ databases">
        <title>Delineation of the pyrene-degrading pathway in Roseobacter clade bacteria by genomic analysis.</title>
        <authorList>
            <person name="Zhou H."/>
            <person name="Wang H."/>
        </authorList>
    </citation>
    <scope>NUCLEOTIDE SEQUENCE</scope>
    <source>
        <strain evidence="17">PrR005</strain>
    </source>
</reference>
<evidence type="ECO:0000313" key="17">
    <source>
        <dbReference type="EMBL" id="NDW44226.1"/>
    </source>
</evidence>
<dbReference type="Gene3D" id="1.20.120.1760">
    <property type="match status" value="1"/>
</dbReference>
<comment type="similarity">
    <text evidence="3 15">Belongs to the CDP-alcohol phosphatidyltransferase class-I family.</text>
</comment>
<evidence type="ECO:0000256" key="5">
    <source>
        <dbReference type="ARBA" id="ARBA00017171"/>
    </source>
</evidence>
<evidence type="ECO:0000256" key="11">
    <source>
        <dbReference type="ARBA" id="ARBA00023136"/>
    </source>
</evidence>
<dbReference type="PANTHER" id="PTHR14269:SF61">
    <property type="entry name" value="CDP-DIACYLGLYCEROL--SERINE O-PHOSPHATIDYLTRANSFERASE"/>
    <property type="match status" value="1"/>
</dbReference>
<evidence type="ECO:0000256" key="15">
    <source>
        <dbReference type="RuleBase" id="RU003750"/>
    </source>
</evidence>
<feature type="transmembrane region" description="Helical" evidence="16">
    <location>
        <begin position="163"/>
        <end position="185"/>
    </location>
</feature>
<sequence length="242" mass="26111">MKLNLPLALRRVIPSLVTMGALGAGMNALRLDIEGELERALSFLLLAMVLDALDGKMARLLDAVSDFGAELDTLSDFFNFGVVPGILIYNNLYADTEYASIGWIASLIIVVCCALRLARFNVARKTGESDDFFVGIPAPALACLALMPIFMQLSALGTPTHPFVRTVYIVGVGLLAISTIPTISIKYVSLRSSMLIPVALVGIIGVYGLITNPWPTLVVANCLYLATLPFFYLKQARQSKPA</sequence>
<evidence type="ECO:0000256" key="8">
    <source>
        <dbReference type="ARBA" id="ARBA00022692"/>
    </source>
</evidence>
<evidence type="ECO:0000256" key="4">
    <source>
        <dbReference type="ARBA" id="ARBA00013174"/>
    </source>
</evidence>
<dbReference type="EMBL" id="JAAGOX010000006">
    <property type="protein sequence ID" value="NDW44226.1"/>
    <property type="molecule type" value="Genomic_DNA"/>
</dbReference>
<evidence type="ECO:0000256" key="3">
    <source>
        <dbReference type="ARBA" id="ARBA00010441"/>
    </source>
</evidence>
<keyword evidence="10" id="KW-0443">Lipid metabolism</keyword>
<proteinExistence type="inferred from homology"/>
<keyword evidence="13" id="KW-1208">Phospholipid metabolism</keyword>
<evidence type="ECO:0000256" key="2">
    <source>
        <dbReference type="ARBA" id="ARBA00004127"/>
    </source>
</evidence>
<feature type="transmembrane region" description="Helical" evidence="16">
    <location>
        <begin position="216"/>
        <end position="233"/>
    </location>
</feature>
<evidence type="ECO:0000256" key="13">
    <source>
        <dbReference type="ARBA" id="ARBA00023264"/>
    </source>
</evidence>
<dbReference type="InterPro" id="IPR050324">
    <property type="entry name" value="CDP-alcohol_PTase-I"/>
</dbReference>
<comment type="catalytic activity">
    <reaction evidence="1">
        <text>a CDP-1,2-diacyl-sn-glycerol + L-serine = a 1,2-diacyl-sn-glycero-3-phospho-L-serine + CMP + H(+)</text>
        <dbReference type="Rhea" id="RHEA:16913"/>
        <dbReference type="ChEBI" id="CHEBI:15378"/>
        <dbReference type="ChEBI" id="CHEBI:33384"/>
        <dbReference type="ChEBI" id="CHEBI:57262"/>
        <dbReference type="ChEBI" id="CHEBI:58332"/>
        <dbReference type="ChEBI" id="CHEBI:60377"/>
        <dbReference type="EC" id="2.7.8.8"/>
    </reaction>
</comment>
<keyword evidence="12" id="KW-0594">Phospholipid biosynthesis</keyword>
<feature type="transmembrane region" description="Helical" evidence="16">
    <location>
        <begin position="132"/>
        <end position="151"/>
    </location>
</feature>
<name>A0A6B2NJR4_9RHOB</name>
<evidence type="ECO:0000256" key="14">
    <source>
        <dbReference type="ARBA" id="ARBA00032361"/>
    </source>
</evidence>
<evidence type="ECO:0000256" key="9">
    <source>
        <dbReference type="ARBA" id="ARBA00022989"/>
    </source>
</evidence>
<dbReference type="InterPro" id="IPR048254">
    <property type="entry name" value="CDP_ALCOHOL_P_TRANSF_CS"/>
</dbReference>
<dbReference type="PANTHER" id="PTHR14269">
    <property type="entry name" value="CDP-DIACYLGLYCEROL--GLYCEROL-3-PHOSPHATE 3-PHOSPHATIDYLTRANSFERASE-RELATED"/>
    <property type="match status" value="1"/>
</dbReference>
<evidence type="ECO:0000256" key="12">
    <source>
        <dbReference type="ARBA" id="ARBA00023209"/>
    </source>
</evidence>
<evidence type="ECO:0000256" key="7">
    <source>
        <dbReference type="ARBA" id="ARBA00022679"/>
    </source>
</evidence>
<evidence type="ECO:0000256" key="16">
    <source>
        <dbReference type="SAM" id="Phobius"/>
    </source>
</evidence>
<dbReference type="InterPro" id="IPR004533">
    <property type="entry name" value="CDP-diaglyc--ser_O-PTrfase"/>
</dbReference>
<dbReference type="GO" id="GO:0008654">
    <property type="term" value="P:phospholipid biosynthetic process"/>
    <property type="evidence" value="ECO:0007669"/>
    <property type="project" value="UniProtKB-KW"/>
</dbReference>
<protein>
    <recommendedName>
        <fullName evidence="5">CDP-diacylglycerol--serine O-phosphatidyltransferase</fullName>
        <ecNumber evidence="4">2.7.8.8</ecNumber>
    </recommendedName>
    <alternativeName>
        <fullName evidence="14">Phosphatidylserine synthase</fullName>
    </alternativeName>
</protein>
<dbReference type="GO" id="GO:0012505">
    <property type="term" value="C:endomembrane system"/>
    <property type="evidence" value="ECO:0007669"/>
    <property type="project" value="UniProtKB-SubCell"/>
</dbReference>
<dbReference type="RefSeq" id="WP_164128162.1">
    <property type="nucleotide sequence ID" value="NZ_JAAGOX010000006.1"/>
</dbReference>
<gene>
    <name evidence="17" type="primary">pssA</name>
    <name evidence="17" type="ORF">G0P99_04595</name>
</gene>
<keyword evidence="6" id="KW-0444">Lipid biosynthesis</keyword>
<evidence type="ECO:0000256" key="1">
    <source>
        <dbReference type="ARBA" id="ARBA00000287"/>
    </source>
</evidence>
<feature type="transmembrane region" description="Helical" evidence="16">
    <location>
        <begin position="12"/>
        <end position="31"/>
    </location>
</feature>
<organism evidence="17">
    <name type="scientific">Ruegeria sp. PrR005</name>
    <dbReference type="NCBI Taxonomy" id="2706882"/>
    <lineage>
        <taxon>Bacteria</taxon>
        <taxon>Pseudomonadati</taxon>
        <taxon>Pseudomonadota</taxon>
        <taxon>Alphaproteobacteria</taxon>
        <taxon>Rhodobacterales</taxon>
        <taxon>Roseobacteraceae</taxon>
        <taxon>Ruegeria</taxon>
    </lineage>
</organism>
<dbReference type="InterPro" id="IPR043130">
    <property type="entry name" value="CDP-OH_PTrfase_TM_dom"/>
</dbReference>
<feature type="transmembrane region" description="Helical" evidence="16">
    <location>
        <begin position="98"/>
        <end position="120"/>
    </location>
</feature>
<dbReference type="EC" id="2.7.8.8" evidence="4"/>
<dbReference type="GO" id="GO:0003882">
    <property type="term" value="F:CDP-diacylglycerol-serine O-phosphatidyltransferase activity"/>
    <property type="evidence" value="ECO:0007669"/>
    <property type="project" value="UniProtKB-EC"/>
</dbReference>
<dbReference type="PROSITE" id="PS00379">
    <property type="entry name" value="CDP_ALCOHOL_P_TRANSF"/>
    <property type="match status" value="1"/>
</dbReference>
<keyword evidence="9 16" id="KW-1133">Transmembrane helix</keyword>
<feature type="transmembrane region" description="Helical" evidence="16">
    <location>
        <begin position="192"/>
        <end position="210"/>
    </location>
</feature>
<comment type="caution">
    <text evidence="17">The sequence shown here is derived from an EMBL/GenBank/DDBJ whole genome shotgun (WGS) entry which is preliminary data.</text>
</comment>
<evidence type="ECO:0000256" key="10">
    <source>
        <dbReference type="ARBA" id="ARBA00023098"/>
    </source>
</evidence>
<keyword evidence="7 15" id="KW-0808">Transferase</keyword>
<evidence type="ECO:0000256" key="6">
    <source>
        <dbReference type="ARBA" id="ARBA00022516"/>
    </source>
</evidence>
<dbReference type="GO" id="GO:0016020">
    <property type="term" value="C:membrane"/>
    <property type="evidence" value="ECO:0007669"/>
    <property type="project" value="InterPro"/>
</dbReference>
<dbReference type="InterPro" id="IPR000462">
    <property type="entry name" value="CDP-OH_P_trans"/>
</dbReference>
<keyword evidence="8 16" id="KW-0812">Transmembrane</keyword>
<dbReference type="Pfam" id="PF01066">
    <property type="entry name" value="CDP-OH_P_transf"/>
    <property type="match status" value="1"/>
</dbReference>